<sequence length="127" mass="13048">MKDTTQPRRRRTIAAVASAALLVAGGLGVGIATAISASAAPNTSTCLTGTMVFSDSVQLAAGCTEPSGGNAQQGVDVTFASLIVFGLPQLNVTYHCEVFFPEGILATQNPGEPLPELTYRGYECTPA</sequence>
<protein>
    <recommendedName>
        <fullName evidence="3">Ig-like domain-containing protein</fullName>
    </recommendedName>
</protein>
<proteinExistence type="predicted"/>
<dbReference type="InterPro" id="IPR006311">
    <property type="entry name" value="TAT_signal"/>
</dbReference>
<dbReference type="EMBL" id="JAVDYE010000001">
    <property type="protein sequence ID" value="MDR7381205.1"/>
    <property type="molecule type" value="Genomic_DNA"/>
</dbReference>
<name>A0ABU2CIP4_9MICO</name>
<evidence type="ECO:0000313" key="1">
    <source>
        <dbReference type="EMBL" id="MDR7381205.1"/>
    </source>
</evidence>
<keyword evidence="2" id="KW-1185">Reference proteome</keyword>
<dbReference type="RefSeq" id="WP_274997537.1">
    <property type="nucleotide sequence ID" value="NZ_JAJQQP010000016.1"/>
</dbReference>
<reference evidence="1 2" key="1">
    <citation type="submission" date="2023-07" db="EMBL/GenBank/DDBJ databases">
        <title>Sequencing the genomes of 1000 actinobacteria strains.</title>
        <authorList>
            <person name="Klenk H.-P."/>
        </authorList>
    </citation>
    <scope>NUCLEOTIDE SEQUENCE [LARGE SCALE GENOMIC DNA]</scope>
    <source>
        <strain evidence="1 2">DSM 45554</strain>
    </source>
</reference>
<comment type="caution">
    <text evidence="1">The sequence shown here is derived from an EMBL/GenBank/DDBJ whole genome shotgun (WGS) entry which is preliminary data.</text>
</comment>
<evidence type="ECO:0008006" key="3">
    <source>
        <dbReference type="Google" id="ProtNLM"/>
    </source>
</evidence>
<gene>
    <name evidence="1" type="ORF">J2S48_000720</name>
</gene>
<organism evidence="1 2">
    <name type="scientific">Promicromonospora iranensis</name>
    <dbReference type="NCBI Taxonomy" id="1105144"/>
    <lineage>
        <taxon>Bacteria</taxon>
        <taxon>Bacillati</taxon>
        <taxon>Actinomycetota</taxon>
        <taxon>Actinomycetes</taxon>
        <taxon>Micrococcales</taxon>
        <taxon>Promicromonosporaceae</taxon>
        <taxon>Promicromonospora</taxon>
    </lineage>
</organism>
<accession>A0ABU2CIP4</accession>
<dbReference type="Proteomes" id="UP001183585">
    <property type="component" value="Unassembled WGS sequence"/>
</dbReference>
<dbReference type="PROSITE" id="PS51318">
    <property type="entry name" value="TAT"/>
    <property type="match status" value="1"/>
</dbReference>
<evidence type="ECO:0000313" key="2">
    <source>
        <dbReference type="Proteomes" id="UP001183585"/>
    </source>
</evidence>